<organism evidence="8 9">
    <name type="scientific">Ruminiclostridium papyrosolvens DSM 2782</name>
    <dbReference type="NCBI Taxonomy" id="588581"/>
    <lineage>
        <taxon>Bacteria</taxon>
        <taxon>Bacillati</taxon>
        <taxon>Bacillota</taxon>
        <taxon>Clostridia</taxon>
        <taxon>Eubacteriales</taxon>
        <taxon>Oscillospiraceae</taxon>
        <taxon>Ruminiclostridium</taxon>
    </lineage>
</organism>
<evidence type="ECO:0000256" key="4">
    <source>
        <dbReference type="ARBA" id="ARBA00022989"/>
    </source>
</evidence>
<comment type="subcellular location">
    <subcellularLocation>
        <location evidence="1 6">Cell membrane</location>
        <topology evidence="1 6">Multi-pass membrane protein</topology>
    </subcellularLocation>
</comment>
<dbReference type="InterPro" id="IPR052536">
    <property type="entry name" value="ABC-4_Integral_Memb_Prot"/>
</dbReference>
<dbReference type="OrthoDB" id="9781780at2"/>
<comment type="similarity">
    <text evidence="6">Belongs to the ABC-4 integral membrane protein family.</text>
</comment>
<feature type="transmembrane region" description="Helical" evidence="6">
    <location>
        <begin position="56"/>
        <end position="76"/>
    </location>
</feature>
<comment type="caution">
    <text evidence="8">The sequence shown here is derived from an EMBL/GenBank/DDBJ whole genome shotgun (WGS) entry which is preliminary data.</text>
</comment>
<keyword evidence="4 6" id="KW-1133">Transmembrane helix</keyword>
<feature type="transmembrane region" description="Helical" evidence="6">
    <location>
        <begin position="606"/>
        <end position="626"/>
    </location>
</feature>
<evidence type="ECO:0000256" key="3">
    <source>
        <dbReference type="ARBA" id="ARBA00022692"/>
    </source>
</evidence>
<feature type="transmembrane region" description="Helical" evidence="6">
    <location>
        <begin position="571"/>
        <end position="594"/>
    </location>
</feature>
<reference evidence="8" key="1">
    <citation type="submission" date="2009-07" db="EMBL/GenBank/DDBJ databases">
        <authorList>
            <consortium name="US DOE Joint Genome Institute (JGI-PGF)"/>
            <person name="Lucas S."/>
            <person name="Copeland A."/>
            <person name="Lapidus A."/>
            <person name="Glavina del Rio T."/>
            <person name="Tice H."/>
            <person name="Bruce D."/>
            <person name="Goodwin L."/>
            <person name="Pitluck S."/>
            <person name="Larimer F."/>
            <person name="Land M.L."/>
            <person name="Mouttaki H."/>
            <person name="He Z."/>
            <person name="Zhou J."/>
            <person name="Hemme C.L."/>
        </authorList>
    </citation>
    <scope>NUCLEOTIDE SEQUENCE [LARGE SCALE GENOMIC DNA]</scope>
    <source>
        <strain evidence="8">DSM 2782</strain>
    </source>
</reference>
<dbReference type="GO" id="GO:0005886">
    <property type="term" value="C:plasma membrane"/>
    <property type="evidence" value="ECO:0007669"/>
    <property type="project" value="UniProtKB-SubCell"/>
</dbReference>
<feature type="transmembrane region" description="Helical" evidence="6">
    <location>
        <begin position="18"/>
        <end position="36"/>
    </location>
</feature>
<sequence length="636" mass="71499">MNSFSIAIKMFKSNLKSYGFYLAVMVFSVAVYYDFMVLKYSPGFLKARNAIQSAQIASSVTSFIMVIFLFFFIWYSSSFFLKQRKKEIAIYTLMGISTRKIGRIFAIESLFSGLSSIVTGLGVGILFSRLFLMTVAKVALLNVSIEFVIPLNGIKELLIVFGAIFLLTSLNSFISISRSKLIDLLKDSSKDESEPKLKLVRAILSIVLIGIGYRLSKNLLMELFVVILVVIGTYWLFGALLPAITKYLSGNKGILYKGVRLISISNISFRIKANYRSLAMLAIMTATTISAFGTSLTLKYYVEETRYINFPYSFSYIGNDTRINDKVIKEINSSGHKLLLNENIEYIKVKSKFNEGFGKGLNTMIVIKYSDFDKVTQNLKKYCPDKIPLYSPVSDTEAIMVMSPGALTLNSYSEKVQCLLENKEDVINSGNKGYTIADVLKTPLFGNGSIRLSDCLIVSDTQYKKLSAGHKPEIFHGIIVSDAEKSQKLSDNISKYMPKDSFFSSYVLSYGEVYSFMGLFYFLGSFMSIVFILATGSIMYFKILSEGLADKEKYGILKKIGMTRKEIRKSVSMQVGLSLMLPLIIGIIHSLFAIDVLRGVFDLSLALPTLKAIITFVVFYGVFYFFTTRKFMKMIY</sequence>
<feature type="domain" description="ABC3 transporter permease C-terminal" evidence="7">
    <location>
        <begin position="60"/>
        <end position="178"/>
    </location>
</feature>
<evidence type="ECO:0000259" key="7">
    <source>
        <dbReference type="Pfam" id="PF02687"/>
    </source>
</evidence>
<dbReference type="PIRSF" id="PIRSF018968">
    <property type="entry name" value="ABC_permease_BceB"/>
    <property type="match status" value="1"/>
</dbReference>
<protein>
    <recommendedName>
        <fullName evidence="7">ABC3 transporter permease C-terminal domain-containing protein</fullName>
    </recommendedName>
</protein>
<dbReference type="InterPro" id="IPR003838">
    <property type="entry name" value="ABC3_permease_C"/>
</dbReference>
<feature type="transmembrane region" description="Helical" evidence="6">
    <location>
        <begin position="519"/>
        <end position="541"/>
    </location>
</feature>
<dbReference type="PANTHER" id="PTHR46795">
    <property type="entry name" value="ABC TRANSPORTER PERMEASE-RELATED-RELATED"/>
    <property type="match status" value="1"/>
</dbReference>
<dbReference type="Proteomes" id="UP000003860">
    <property type="component" value="Unassembled WGS sequence"/>
</dbReference>
<dbReference type="AlphaFoldDB" id="F1TFN8"/>
<feature type="transmembrane region" description="Helical" evidence="6">
    <location>
        <begin position="197"/>
        <end position="215"/>
    </location>
</feature>
<dbReference type="STRING" id="588581.Cpap_1310"/>
<keyword evidence="2 6" id="KW-1003">Cell membrane</keyword>
<evidence type="ECO:0000256" key="1">
    <source>
        <dbReference type="ARBA" id="ARBA00004651"/>
    </source>
</evidence>
<keyword evidence="3 6" id="KW-0812">Transmembrane</keyword>
<evidence type="ECO:0000256" key="6">
    <source>
        <dbReference type="PIRNR" id="PIRNR018968"/>
    </source>
</evidence>
<gene>
    <name evidence="8" type="ORF">Cpap_1310</name>
</gene>
<name>F1TFN8_9FIRM</name>
<evidence type="ECO:0000256" key="2">
    <source>
        <dbReference type="ARBA" id="ARBA00022475"/>
    </source>
</evidence>
<feature type="domain" description="ABC3 transporter permease C-terminal" evidence="7">
    <location>
        <begin position="526"/>
        <end position="626"/>
    </location>
</feature>
<feature type="transmembrane region" description="Helical" evidence="6">
    <location>
        <begin position="221"/>
        <end position="244"/>
    </location>
</feature>
<dbReference type="InterPro" id="IPR027022">
    <property type="entry name" value="ABC_permease_BceB-typ"/>
</dbReference>
<proteinExistence type="inferred from homology"/>
<reference evidence="8" key="2">
    <citation type="submission" date="2011-01" db="EMBL/GenBank/DDBJ databases">
        <title>The Non-contiguous Finished genome of Clostridium papyrosolvens.</title>
        <authorList>
            <person name="Lucas S."/>
            <person name="Copeland A."/>
            <person name="Lapidus A."/>
            <person name="Cheng J.-F."/>
            <person name="Goodwin L."/>
            <person name="Pitluck S."/>
            <person name="Misra M."/>
            <person name="Chertkov O."/>
            <person name="Detter J.C."/>
            <person name="Han C."/>
            <person name="Tapia R."/>
            <person name="Land M."/>
            <person name="Hauser L."/>
            <person name="Kyrpides N."/>
            <person name="Ivanova N."/>
            <person name="Pagani I."/>
            <person name="Mouttaki H."/>
            <person name="He Z."/>
            <person name="Zhou J."/>
            <person name="Hemme C.L."/>
            <person name="Woyke T."/>
        </authorList>
    </citation>
    <scope>NUCLEOTIDE SEQUENCE [LARGE SCALE GENOMIC DNA]</scope>
    <source>
        <strain evidence="8">DSM 2782</strain>
    </source>
</reference>
<dbReference type="PANTHER" id="PTHR46795:SF3">
    <property type="entry name" value="ABC TRANSPORTER PERMEASE"/>
    <property type="match status" value="1"/>
</dbReference>
<keyword evidence="9" id="KW-1185">Reference proteome</keyword>
<evidence type="ECO:0000313" key="8">
    <source>
        <dbReference type="EMBL" id="EGD46770.1"/>
    </source>
</evidence>
<dbReference type="RefSeq" id="WP_004620759.1">
    <property type="nucleotide sequence ID" value="NZ_ACXX02000011.1"/>
</dbReference>
<evidence type="ECO:0000313" key="9">
    <source>
        <dbReference type="Proteomes" id="UP000003860"/>
    </source>
</evidence>
<dbReference type="eggNOG" id="COG0577">
    <property type="taxonomic scope" value="Bacteria"/>
</dbReference>
<evidence type="ECO:0000256" key="5">
    <source>
        <dbReference type="ARBA" id="ARBA00023136"/>
    </source>
</evidence>
<dbReference type="GO" id="GO:0055085">
    <property type="term" value="P:transmembrane transport"/>
    <property type="evidence" value="ECO:0007669"/>
    <property type="project" value="UniProtKB-UniRule"/>
</dbReference>
<dbReference type="EMBL" id="ACXX02000011">
    <property type="protein sequence ID" value="EGD46770.1"/>
    <property type="molecule type" value="Genomic_DNA"/>
</dbReference>
<keyword evidence="6" id="KW-0813">Transport</keyword>
<feature type="transmembrane region" description="Helical" evidence="6">
    <location>
        <begin position="157"/>
        <end position="176"/>
    </location>
</feature>
<accession>F1TFN8</accession>
<dbReference type="Pfam" id="PF02687">
    <property type="entry name" value="FtsX"/>
    <property type="match status" value="2"/>
</dbReference>
<feature type="transmembrane region" description="Helical" evidence="6">
    <location>
        <begin position="278"/>
        <end position="302"/>
    </location>
</feature>
<feature type="transmembrane region" description="Helical" evidence="6">
    <location>
        <begin position="104"/>
        <end position="127"/>
    </location>
</feature>
<keyword evidence="5 6" id="KW-0472">Membrane</keyword>